<dbReference type="InterPro" id="IPR045113">
    <property type="entry name" value="Rpb7-like"/>
</dbReference>
<dbReference type="Pfam" id="PF17875">
    <property type="entry name" value="RPA43_OB"/>
    <property type="match status" value="1"/>
</dbReference>
<dbReference type="AlphaFoldDB" id="A0A6V7HA03"/>
<dbReference type="PANTHER" id="PTHR12709">
    <property type="entry name" value="DNA-DIRECTED RNA POLYMERASE II, III"/>
    <property type="match status" value="1"/>
</dbReference>
<dbReference type="GO" id="GO:0005736">
    <property type="term" value="C:RNA polymerase I complex"/>
    <property type="evidence" value="ECO:0007669"/>
    <property type="project" value="TreeGrafter"/>
</dbReference>
<comment type="caution">
    <text evidence="7">The sequence shown here is derived from an EMBL/GenBank/DDBJ whole genome shotgun (WGS) entry which is preliminary data.</text>
</comment>
<dbReference type="GO" id="GO:0006352">
    <property type="term" value="P:DNA-templated transcription initiation"/>
    <property type="evidence" value="ECO:0007669"/>
    <property type="project" value="InterPro"/>
</dbReference>
<dbReference type="Proteomes" id="UP000752696">
    <property type="component" value="Unassembled WGS sequence"/>
</dbReference>
<feature type="region of interest" description="Disordered" evidence="5">
    <location>
        <begin position="600"/>
        <end position="619"/>
    </location>
</feature>
<comment type="subcellular location">
    <subcellularLocation>
        <location evidence="1">Nucleus</location>
    </subcellularLocation>
</comment>
<evidence type="ECO:0000313" key="8">
    <source>
        <dbReference type="Proteomes" id="UP000752696"/>
    </source>
</evidence>
<evidence type="ECO:0000256" key="4">
    <source>
        <dbReference type="ARBA" id="ARBA00023242"/>
    </source>
</evidence>
<sequence>MRFKTDSGITWSSLELAGLVEDEESRVYFEKFKKHLGLHPFHLTNLNAALNEILSSNLNSYDPDLKGFLLAYRNPKLLTSLGEIFYDTCFIHIDVETDFYVFRPEVGCKLKGIVNKKGLDHIGILVHKTFNVSIPKPDDEEDWPGNNVEIGQEVRFAITLLDFNSKLPFIRGVLNSNDYLHGCKLMLKSINNKRLSSKNNIYSNNINDVSKKNTKHTGKHTFFTTDSESTDEDIPKIKEEIEPKVLEKKKKGKKRDKEFNEISESKTELVKVESEYDCYTNNISLNGELMNNEEPESSESKSKIEKKFKIKSSPSLVNEYDETVVDNSPRNYLKPDNDSEIKVEYNKSDNESILEDKSMIKKKSMKRKSDGISKRGSKKIKVEQFDDTYEYTYDDAQESPTKQYKKYKESVKLETSESEEITTKKHSKKSNISDSQIVFENVKIKKERLTSGSENSQDENYVTISKTLKKDPDASSSHDTPSENNTTKKKRKKHSKNAIIDTSTIKIEFDEHKFKNFAINEENFRSNEDITEDIYSKQYVKNVSSSPREKHNIRLNDNTYDDEINANTTKRSKKKVINEDIIGSGEIKLEKFSATDNSDIDNSDFRSTEKRKKHKKKLSTELNKFRGTDHESEFDFNDVEVKTERFSDWDI</sequence>
<protein>
    <recommendedName>
        <fullName evidence="6">RPA43 OB domain-containing protein</fullName>
    </recommendedName>
</protein>
<evidence type="ECO:0000256" key="3">
    <source>
        <dbReference type="ARBA" id="ARBA00023163"/>
    </source>
</evidence>
<dbReference type="Gene3D" id="2.40.50.1060">
    <property type="match status" value="1"/>
</dbReference>
<feature type="compositionally biased region" description="Basic residues" evidence="5">
    <location>
        <begin position="487"/>
        <end position="496"/>
    </location>
</feature>
<dbReference type="PANTHER" id="PTHR12709:SF5">
    <property type="entry name" value="DNA-DIRECTED RNA POLYMERASE I SUBUNIT RPA43"/>
    <property type="match status" value="1"/>
</dbReference>
<dbReference type="Gene3D" id="3.30.1490.120">
    <property type="entry name" value="RNA polymerase Rpb7-like, N-terminal domain"/>
    <property type="match status" value="1"/>
</dbReference>
<feature type="region of interest" description="Disordered" evidence="5">
    <location>
        <begin position="394"/>
        <end position="497"/>
    </location>
</feature>
<evidence type="ECO:0000256" key="2">
    <source>
        <dbReference type="ARBA" id="ARBA00022478"/>
    </source>
</evidence>
<dbReference type="OrthoDB" id="10250504at2759"/>
<feature type="compositionally biased region" description="Polar residues" evidence="5">
    <location>
        <begin position="474"/>
        <end position="485"/>
    </location>
</feature>
<evidence type="ECO:0000256" key="5">
    <source>
        <dbReference type="SAM" id="MobiDB-lite"/>
    </source>
</evidence>
<feature type="compositionally biased region" description="Basic and acidic residues" evidence="5">
    <location>
        <begin position="406"/>
        <end position="415"/>
    </location>
</feature>
<evidence type="ECO:0000256" key="1">
    <source>
        <dbReference type="ARBA" id="ARBA00004123"/>
    </source>
</evidence>
<reference evidence="7" key="1">
    <citation type="submission" date="2020-07" db="EMBL/GenBank/DDBJ databases">
        <authorList>
            <person name="Nazaruddin N."/>
        </authorList>
    </citation>
    <scope>NUCLEOTIDE SEQUENCE</scope>
</reference>
<dbReference type="GO" id="GO:0006362">
    <property type="term" value="P:transcription elongation by RNA polymerase I"/>
    <property type="evidence" value="ECO:0007669"/>
    <property type="project" value="TreeGrafter"/>
</dbReference>
<dbReference type="InterPro" id="IPR041178">
    <property type="entry name" value="RPA43_OB"/>
</dbReference>
<evidence type="ECO:0000259" key="6">
    <source>
        <dbReference type="Pfam" id="PF17875"/>
    </source>
</evidence>
<keyword evidence="4" id="KW-0539">Nucleus</keyword>
<gene>
    <name evidence="7" type="ORF">MHI_LOCUS709369</name>
</gene>
<feature type="domain" description="RPA43 OB" evidence="6">
    <location>
        <begin position="104"/>
        <end position="273"/>
    </location>
</feature>
<keyword evidence="8" id="KW-1185">Reference proteome</keyword>
<evidence type="ECO:0000313" key="7">
    <source>
        <dbReference type="EMBL" id="CAD1477084.1"/>
    </source>
</evidence>
<feature type="compositionally biased region" description="Basic and acidic residues" evidence="5">
    <location>
        <begin position="333"/>
        <end position="359"/>
    </location>
</feature>
<name>A0A6V7HA03_9HYME</name>
<proteinExistence type="predicted"/>
<accession>A0A6V7HA03</accession>
<dbReference type="InterPro" id="IPR036898">
    <property type="entry name" value="RNA_pol_Rpb7-like_N_sf"/>
</dbReference>
<organism evidence="7 8">
    <name type="scientific">Heterotrigona itama</name>
    <dbReference type="NCBI Taxonomy" id="395501"/>
    <lineage>
        <taxon>Eukaryota</taxon>
        <taxon>Metazoa</taxon>
        <taxon>Ecdysozoa</taxon>
        <taxon>Arthropoda</taxon>
        <taxon>Hexapoda</taxon>
        <taxon>Insecta</taxon>
        <taxon>Pterygota</taxon>
        <taxon>Neoptera</taxon>
        <taxon>Endopterygota</taxon>
        <taxon>Hymenoptera</taxon>
        <taxon>Apocrita</taxon>
        <taxon>Aculeata</taxon>
        <taxon>Apoidea</taxon>
        <taxon>Anthophila</taxon>
        <taxon>Apidae</taxon>
        <taxon>Heterotrigona</taxon>
    </lineage>
</organism>
<feature type="region of interest" description="Disordered" evidence="5">
    <location>
        <begin position="287"/>
        <end position="377"/>
    </location>
</feature>
<feature type="compositionally biased region" description="Basic and acidic residues" evidence="5">
    <location>
        <begin position="298"/>
        <end position="307"/>
    </location>
</feature>
<keyword evidence="3" id="KW-0804">Transcription</keyword>
<dbReference type="EMBL" id="CAJDYZ010009818">
    <property type="protein sequence ID" value="CAD1477084.1"/>
    <property type="molecule type" value="Genomic_DNA"/>
</dbReference>
<keyword evidence="2" id="KW-0240">DNA-directed RNA polymerase</keyword>
<feature type="compositionally biased region" description="Polar residues" evidence="5">
    <location>
        <begin position="450"/>
        <end position="466"/>
    </location>
</feature>